<dbReference type="Proteomes" id="UP001515660">
    <property type="component" value="Unassembled WGS sequence"/>
</dbReference>
<proteinExistence type="predicted"/>
<dbReference type="Gene3D" id="1.10.150.690">
    <property type="entry name" value="DUF2063"/>
    <property type="match status" value="1"/>
</dbReference>
<sequence length="243" mass="25910">MTQSRFAAALLDPEAPVPAGIVGPDGQAAPRRFAVYRNNVALSLTRALEAAFPTLRKLVGEAFFAALAGDFLRAHPPRSRMLMLYGAEMPEFLAQFQPVAHLGYLPDVARLDQAMRESYHAADSRALPEAEFQRLVGADIAGLRLLLAPSLRLVRSAWPVVSIWEANHEGGASPRAVAEDALVLRPEFDPRPWRLPAGGGAFVAGLMQGLTLGDCVDLAGPDLDLVAVLGVMIAGKAITGVVE</sequence>
<protein>
    <submittedName>
        <fullName evidence="2">DUF2063 domain-containing protein</fullName>
    </submittedName>
</protein>
<keyword evidence="3" id="KW-1185">Reference proteome</keyword>
<organism evidence="2 3">
    <name type="scientific">Rhodobacter calidifons</name>
    <dbReference type="NCBI Taxonomy" id="2715277"/>
    <lineage>
        <taxon>Bacteria</taxon>
        <taxon>Pseudomonadati</taxon>
        <taxon>Pseudomonadota</taxon>
        <taxon>Alphaproteobacteria</taxon>
        <taxon>Rhodobacterales</taxon>
        <taxon>Rhodobacter group</taxon>
        <taxon>Rhodobacter</taxon>
    </lineage>
</organism>
<evidence type="ECO:0000259" key="1">
    <source>
        <dbReference type="Pfam" id="PF09836"/>
    </source>
</evidence>
<dbReference type="Pfam" id="PF09836">
    <property type="entry name" value="DUF2063"/>
    <property type="match status" value="1"/>
</dbReference>
<accession>A0ABX0G6V3</accession>
<gene>
    <name evidence="2" type="ORF">G8O29_09365</name>
</gene>
<evidence type="ECO:0000313" key="2">
    <source>
        <dbReference type="EMBL" id="NHB76946.1"/>
    </source>
</evidence>
<dbReference type="InterPro" id="IPR018640">
    <property type="entry name" value="DUF2063"/>
</dbReference>
<dbReference type="RefSeq" id="WP_166402982.1">
    <property type="nucleotide sequence ID" value="NZ_JAANHS010000006.1"/>
</dbReference>
<name>A0ABX0G6V3_9RHOB</name>
<reference evidence="2 3" key="1">
    <citation type="journal article" date="2022" name="Microorganisms">
        <title>Genome Sequence and Characterization of a Xanthorhodopsin-Containing, Aerobic Anoxygenic Phototrophic Rhodobacter Species, Isolated from Mesophilic Conditions at Yellowstone National Park.</title>
        <authorList>
            <person name="Kyndt J.A."/>
            <person name="Robertson S."/>
            <person name="Shoffstall I.B."/>
            <person name="Ramaley R.F."/>
            <person name="Meyer T.E."/>
        </authorList>
    </citation>
    <scope>NUCLEOTIDE SEQUENCE [LARGE SCALE GENOMIC DNA]</scope>
    <source>
        <strain evidence="2 3">M37P</strain>
    </source>
</reference>
<dbReference type="InterPro" id="IPR044922">
    <property type="entry name" value="DUF2063_N_sf"/>
</dbReference>
<feature type="domain" description="Putative DNA-binding" evidence="1">
    <location>
        <begin position="2"/>
        <end position="93"/>
    </location>
</feature>
<comment type="caution">
    <text evidence="2">The sequence shown here is derived from an EMBL/GenBank/DDBJ whole genome shotgun (WGS) entry which is preliminary data.</text>
</comment>
<dbReference type="EMBL" id="JAANHS010000006">
    <property type="protein sequence ID" value="NHB76946.1"/>
    <property type="molecule type" value="Genomic_DNA"/>
</dbReference>
<evidence type="ECO:0000313" key="3">
    <source>
        <dbReference type="Proteomes" id="UP001515660"/>
    </source>
</evidence>